<dbReference type="PANTHER" id="PTHR30582:SF2">
    <property type="entry name" value="L,D-TRANSPEPTIDASE YCIB-RELATED"/>
    <property type="match status" value="1"/>
</dbReference>
<evidence type="ECO:0000313" key="9">
    <source>
        <dbReference type="EMBL" id="TWP36783.1"/>
    </source>
</evidence>
<evidence type="ECO:0000256" key="5">
    <source>
        <dbReference type="ARBA" id="ARBA00023315"/>
    </source>
</evidence>
<dbReference type="Gene3D" id="2.60.40.3780">
    <property type="match status" value="1"/>
</dbReference>
<feature type="domain" description="L,D-TPase catalytic" evidence="8">
    <location>
        <begin position="235"/>
        <end position="355"/>
    </location>
</feature>
<dbReference type="Gene3D" id="2.60.40.3710">
    <property type="match status" value="1"/>
</dbReference>
<feature type="active site" description="Proton donor/acceptor" evidence="7">
    <location>
        <position position="313"/>
    </location>
</feature>
<dbReference type="RefSeq" id="WP_146316324.1">
    <property type="nucleotide sequence ID" value="NZ_VCQV01000009.1"/>
</dbReference>
<dbReference type="GO" id="GO:0071972">
    <property type="term" value="F:peptidoglycan L,D-transpeptidase activity"/>
    <property type="evidence" value="ECO:0007669"/>
    <property type="project" value="TreeGrafter"/>
</dbReference>
<organism evidence="9 10">
    <name type="scientific">Leekyejoonella antrihumi</name>
    <dbReference type="NCBI Taxonomy" id="1660198"/>
    <lineage>
        <taxon>Bacteria</taxon>
        <taxon>Bacillati</taxon>
        <taxon>Actinomycetota</taxon>
        <taxon>Actinomycetes</taxon>
        <taxon>Micrococcales</taxon>
        <taxon>Dermacoccaceae</taxon>
        <taxon>Leekyejoonella</taxon>
    </lineage>
</organism>
<dbReference type="GO" id="GO:0016746">
    <property type="term" value="F:acyltransferase activity"/>
    <property type="evidence" value="ECO:0007669"/>
    <property type="project" value="UniProtKB-KW"/>
</dbReference>
<dbReference type="OrthoDB" id="5242354at2"/>
<gene>
    <name evidence="9" type="ORF">FGL98_08460</name>
</gene>
<dbReference type="GO" id="GO:0005576">
    <property type="term" value="C:extracellular region"/>
    <property type="evidence" value="ECO:0007669"/>
    <property type="project" value="TreeGrafter"/>
</dbReference>
<dbReference type="InterPro" id="IPR005490">
    <property type="entry name" value="LD_TPept_cat_dom"/>
</dbReference>
<keyword evidence="6 7" id="KW-0961">Cell wall biogenesis/degradation</keyword>
<dbReference type="GO" id="GO:0018104">
    <property type="term" value="P:peptidoglycan-protein cross-linking"/>
    <property type="evidence" value="ECO:0007669"/>
    <property type="project" value="TreeGrafter"/>
</dbReference>
<keyword evidence="2" id="KW-0808">Transferase</keyword>
<dbReference type="Gene3D" id="2.40.440.10">
    <property type="entry name" value="L,D-transpeptidase catalytic domain-like"/>
    <property type="match status" value="1"/>
</dbReference>
<dbReference type="GO" id="GO:0008360">
    <property type="term" value="P:regulation of cell shape"/>
    <property type="evidence" value="ECO:0007669"/>
    <property type="project" value="UniProtKB-UniRule"/>
</dbReference>
<comment type="pathway">
    <text evidence="1 7">Cell wall biogenesis; peptidoglycan biosynthesis.</text>
</comment>
<dbReference type="SUPFAM" id="SSF141523">
    <property type="entry name" value="L,D-transpeptidase catalytic domain-like"/>
    <property type="match status" value="1"/>
</dbReference>
<evidence type="ECO:0000256" key="3">
    <source>
        <dbReference type="ARBA" id="ARBA00022960"/>
    </source>
</evidence>
<evidence type="ECO:0000256" key="6">
    <source>
        <dbReference type="ARBA" id="ARBA00023316"/>
    </source>
</evidence>
<dbReference type="InterPro" id="IPR041280">
    <property type="entry name" value="Big_10"/>
</dbReference>
<keyword evidence="5" id="KW-0012">Acyltransferase</keyword>
<dbReference type="Proteomes" id="UP000320244">
    <property type="component" value="Unassembled WGS sequence"/>
</dbReference>
<protein>
    <submittedName>
        <fullName evidence="9">L,D-transpeptidase</fullName>
    </submittedName>
</protein>
<dbReference type="Pfam" id="PF17964">
    <property type="entry name" value="Big_10"/>
    <property type="match status" value="1"/>
</dbReference>
<keyword evidence="10" id="KW-1185">Reference proteome</keyword>
<evidence type="ECO:0000256" key="2">
    <source>
        <dbReference type="ARBA" id="ARBA00022679"/>
    </source>
</evidence>
<keyword evidence="4 7" id="KW-0573">Peptidoglycan synthesis</keyword>
<dbReference type="InterPro" id="IPR038063">
    <property type="entry name" value="Transpep_catalytic_dom"/>
</dbReference>
<feature type="active site" description="Nucleophile" evidence="7">
    <location>
        <position position="331"/>
    </location>
</feature>
<accession>A0A563E3G1</accession>
<dbReference type="UniPathway" id="UPA00219"/>
<dbReference type="AlphaFoldDB" id="A0A563E3G1"/>
<dbReference type="PANTHER" id="PTHR30582">
    <property type="entry name" value="L,D-TRANSPEPTIDASE"/>
    <property type="match status" value="1"/>
</dbReference>
<dbReference type="InterPro" id="IPR050979">
    <property type="entry name" value="LD-transpeptidase"/>
</dbReference>
<name>A0A563E3G1_9MICO</name>
<evidence type="ECO:0000313" key="10">
    <source>
        <dbReference type="Proteomes" id="UP000320244"/>
    </source>
</evidence>
<dbReference type="Pfam" id="PF03734">
    <property type="entry name" value="YkuD"/>
    <property type="match status" value="1"/>
</dbReference>
<reference evidence="9 10" key="1">
    <citation type="submission" date="2019-05" db="EMBL/GenBank/DDBJ databases">
        <authorList>
            <person name="Lee S.D."/>
        </authorList>
    </citation>
    <scope>NUCLEOTIDE SEQUENCE [LARGE SCALE GENOMIC DNA]</scope>
    <source>
        <strain evidence="9 10">C5-26</strain>
    </source>
</reference>
<dbReference type="GO" id="GO:0071555">
    <property type="term" value="P:cell wall organization"/>
    <property type="evidence" value="ECO:0007669"/>
    <property type="project" value="UniProtKB-UniRule"/>
</dbReference>
<comment type="caution">
    <text evidence="9">The sequence shown here is derived from an EMBL/GenBank/DDBJ whole genome shotgun (WGS) entry which is preliminary data.</text>
</comment>
<dbReference type="CDD" id="cd16913">
    <property type="entry name" value="YkuD_like"/>
    <property type="match status" value="1"/>
</dbReference>
<evidence type="ECO:0000256" key="4">
    <source>
        <dbReference type="ARBA" id="ARBA00022984"/>
    </source>
</evidence>
<reference evidence="9 10" key="2">
    <citation type="submission" date="2019-08" db="EMBL/GenBank/DDBJ databases">
        <title>Jejuicoccus antrihumi gen. nov., sp. nov., a new member of the family Dermacoccaceae isolated from a cave.</title>
        <authorList>
            <person name="Schumann P."/>
            <person name="Kim I.S."/>
        </authorList>
    </citation>
    <scope>NUCLEOTIDE SEQUENCE [LARGE SCALE GENOMIC DNA]</scope>
    <source>
        <strain evidence="9 10">C5-26</strain>
    </source>
</reference>
<evidence type="ECO:0000256" key="1">
    <source>
        <dbReference type="ARBA" id="ARBA00004752"/>
    </source>
</evidence>
<dbReference type="PROSITE" id="PS52029">
    <property type="entry name" value="LD_TPASE"/>
    <property type="match status" value="1"/>
</dbReference>
<sequence length="385" mass="40916">MALGMVAGCSTRQNQAIGPTKLLPDAATSTAATPVMSAAGAQGGQVPFGQPVTLSVDKGSLSKITVTDGSGAAVPGSMSRGHTSWVSTDPIPAGTAWSWIAVPDSGPSIKGVTTSTPAAQMVRATANIGAGRVVGVAAPIIVNFGAKVINEAGVQNHLKVMIRPDGSTGAWKPAQGTWAWLPDNAPNSTAHFRTKVYWPANSEVRVALPLADLDWGNGTTGAQNLDWTFNIGRSQIVEANAKTHAIVIYRNGAKVVTYPASYGLDSQLNRNTRSGINIVTDKYQNIRMKSELFHYSLMEHWAVRINDNGEFIHANPETVQFQGKANVSHGCINLSTANAKAYFATAIYGDPVEVTGTRTKLSDSRTQLYDWALSWKQWTAMSAVH</sequence>
<evidence type="ECO:0000259" key="8">
    <source>
        <dbReference type="PROSITE" id="PS52029"/>
    </source>
</evidence>
<evidence type="ECO:0000256" key="7">
    <source>
        <dbReference type="PROSITE-ProRule" id="PRU01373"/>
    </source>
</evidence>
<proteinExistence type="predicted"/>
<keyword evidence="3 7" id="KW-0133">Cell shape</keyword>
<dbReference type="EMBL" id="VCQV01000009">
    <property type="protein sequence ID" value="TWP36783.1"/>
    <property type="molecule type" value="Genomic_DNA"/>
</dbReference>